<dbReference type="Pfam" id="PF14524">
    <property type="entry name" value="Wzt_C"/>
    <property type="match status" value="1"/>
</dbReference>
<dbReference type="PROSITE" id="PS00211">
    <property type="entry name" value="ABC_TRANSPORTER_1"/>
    <property type="match status" value="1"/>
</dbReference>
<evidence type="ECO:0000256" key="4">
    <source>
        <dbReference type="ARBA" id="ARBA00022840"/>
    </source>
</evidence>
<dbReference type="RefSeq" id="WP_106287588.1">
    <property type="nucleotide sequence ID" value="NZ_CAWNTC010000213.1"/>
</dbReference>
<evidence type="ECO:0000256" key="1">
    <source>
        <dbReference type="ARBA" id="ARBA00005417"/>
    </source>
</evidence>
<reference evidence="6 7" key="2">
    <citation type="submission" date="2018-03" db="EMBL/GenBank/DDBJ databases">
        <title>The ancient ancestry and fast evolution of plastids.</title>
        <authorList>
            <person name="Moore K.R."/>
            <person name="Magnabosco C."/>
            <person name="Momper L."/>
            <person name="Gold D.A."/>
            <person name="Bosak T."/>
            <person name="Fournier G.P."/>
        </authorList>
    </citation>
    <scope>NUCLEOTIDE SEQUENCE [LARGE SCALE GENOMIC DNA]</scope>
    <source>
        <strain evidence="6 7">CCAP 1448/3</strain>
    </source>
</reference>
<keyword evidence="4 6" id="KW-0067">ATP-binding</keyword>
<dbReference type="InterPro" id="IPR027417">
    <property type="entry name" value="P-loop_NTPase"/>
</dbReference>
<keyword evidence="7" id="KW-1185">Reference proteome</keyword>
<dbReference type="PROSITE" id="PS50893">
    <property type="entry name" value="ABC_TRANSPORTER_2"/>
    <property type="match status" value="1"/>
</dbReference>
<protein>
    <submittedName>
        <fullName evidence="6">ABC transporter ATP-binding protein</fullName>
    </submittedName>
</protein>
<dbReference type="InterPro" id="IPR029439">
    <property type="entry name" value="Wzt_C"/>
</dbReference>
<evidence type="ECO:0000256" key="3">
    <source>
        <dbReference type="ARBA" id="ARBA00022741"/>
    </source>
</evidence>
<comment type="caution">
    <text evidence="6">The sequence shown here is derived from an EMBL/GenBank/DDBJ whole genome shotgun (WGS) entry which is preliminary data.</text>
</comment>
<name>A0A2T1C7K8_9CYAN</name>
<dbReference type="InterPro" id="IPR050683">
    <property type="entry name" value="Bact_Polysacc_Export_ATP-bd"/>
</dbReference>
<dbReference type="Proteomes" id="UP000238762">
    <property type="component" value="Unassembled WGS sequence"/>
</dbReference>
<dbReference type="PANTHER" id="PTHR46743:SF2">
    <property type="entry name" value="TEICHOIC ACIDS EXPORT ATP-BINDING PROTEIN TAGH"/>
    <property type="match status" value="1"/>
</dbReference>
<dbReference type="InterPro" id="IPR003593">
    <property type="entry name" value="AAA+_ATPase"/>
</dbReference>
<dbReference type="GO" id="GO:0005524">
    <property type="term" value="F:ATP binding"/>
    <property type="evidence" value="ECO:0007669"/>
    <property type="project" value="UniProtKB-KW"/>
</dbReference>
<dbReference type="SMART" id="SM00382">
    <property type="entry name" value="AAA"/>
    <property type="match status" value="1"/>
</dbReference>
<accession>A0A2T1C7K8</accession>
<evidence type="ECO:0000259" key="5">
    <source>
        <dbReference type="PROSITE" id="PS50893"/>
    </source>
</evidence>
<dbReference type="SUPFAM" id="SSF52540">
    <property type="entry name" value="P-loop containing nucleoside triphosphate hydrolases"/>
    <property type="match status" value="1"/>
</dbReference>
<dbReference type="Gene3D" id="2.70.50.60">
    <property type="entry name" value="abc- transporter (atp binding component) like domain"/>
    <property type="match status" value="1"/>
</dbReference>
<dbReference type="EMBL" id="PVWJ01000017">
    <property type="protein sequence ID" value="PSB04133.1"/>
    <property type="molecule type" value="Genomic_DNA"/>
</dbReference>
<dbReference type="CDD" id="cd10147">
    <property type="entry name" value="Wzt_C-like"/>
    <property type="match status" value="1"/>
</dbReference>
<dbReference type="CDD" id="cd03220">
    <property type="entry name" value="ABC_KpsT_Wzt"/>
    <property type="match status" value="1"/>
</dbReference>
<dbReference type="GO" id="GO:0016020">
    <property type="term" value="C:membrane"/>
    <property type="evidence" value="ECO:0007669"/>
    <property type="project" value="InterPro"/>
</dbReference>
<dbReference type="GO" id="GO:0140359">
    <property type="term" value="F:ABC-type transporter activity"/>
    <property type="evidence" value="ECO:0007669"/>
    <property type="project" value="InterPro"/>
</dbReference>
<feature type="domain" description="ABC transporter" evidence="5">
    <location>
        <begin position="41"/>
        <end position="267"/>
    </location>
</feature>
<evidence type="ECO:0000313" key="7">
    <source>
        <dbReference type="Proteomes" id="UP000238762"/>
    </source>
</evidence>
<dbReference type="AlphaFoldDB" id="A0A2T1C7K8"/>
<organism evidence="6 7">
    <name type="scientific">Merismopedia glauca CCAP 1448/3</name>
    <dbReference type="NCBI Taxonomy" id="1296344"/>
    <lineage>
        <taxon>Bacteria</taxon>
        <taxon>Bacillati</taxon>
        <taxon>Cyanobacteriota</taxon>
        <taxon>Cyanophyceae</taxon>
        <taxon>Synechococcales</taxon>
        <taxon>Merismopediaceae</taxon>
        <taxon>Merismopedia</taxon>
    </lineage>
</organism>
<dbReference type="Pfam" id="PF00005">
    <property type="entry name" value="ABC_tran"/>
    <property type="match status" value="1"/>
</dbReference>
<dbReference type="GO" id="GO:0016887">
    <property type="term" value="F:ATP hydrolysis activity"/>
    <property type="evidence" value="ECO:0007669"/>
    <property type="project" value="InterPro"/>
</dbReference>
<reference evidence="6 7" key="1">
    <citation type="submission" date="2018-02" db="EMBL/GenBank/DDBJ databases">
        <authorList>
            <person name="Cohen D.B."/>
            <person name="Kent A.D."/>
        </authorList>
    </citation>
    <scope>NUCLEOTIDE SEQUENCE [LARGE SCALE GENOMIC DNA]</scope>
    <source>
        <strain evidence="6 7">CCAP 1448/3</strain>
    </source>
</reference>
<evidence type="ECO:0000313" key="6">
    <source>
        <dbReference type="EMBL" id="PSB04133.1"/>
    </source>
</evidence>
<dbReference type="InterPro" id="IPR015860">
    <property type="entry name" value="ABC_transpr_TagH-like"/>
</dbReference>
<dbReference type="OrthoDB" id="9778870at2"/>
<keyword evidence="2" id="KW-0813">Transport</keyword>
<dbReference type="PANTHER" id="PTHR46743">
    <property type="entry name" value="TEICHOIC ACIDS EXPORT ATP-BINDING PROTEIN TAGH"/>
    <property type="match status" value="1"/>
</dbReference>
<sequence length="428" mass="47496">MSVEPNCDRETNSEVILSVKDVSKKYCRSLKKAYLYGLKDIGCELVGKSRDSHNLRNGEFWALKDISLELKRGESIGFVGINGSGKSTLIKIIGGLLKPDIGSIKVRGRVATLNVLGAGFNPLLSGRENVYINMSILGLSKQEIDENYEQVLDFAEIWDAIDSPVRTYSSGMKARLGFACAIHSHPDILLIDEVLAVGDAKFRTKCYRKLAELRQAGTSFVMVSHSANVILKTCDYAIYLRKGKIVISGEASLVMKEYEEDLSGKIVSQSPGILTLAEKTETEDLSITSVCFQNQNGQILQTLISGNPACLSIQCKANSKIENVGLGVLIKELKEDGDWTLNLSSDSDGQILEISPEESELQLEFPYCGLKPGVYVMKITIFKHPFYVYDIVESFKFEVTAKQAMSQCLYYQPHSWKVINRSLLKIDN</sequence>
<comment type="similarity">
    <text evidence="1">Belongs to the ABC transporter superfamily.</text>
</comment>
<dbReference type="InterPro" id="IPR003439">
    <property type="entry name" value="ABC_transporter-like_ATP-bd"/>
</dbReference>
<proteinExistence type="inferred from homology"/>
<dbReference type="InterPro" id="IPR017871">
    <property type="entry name" value="ABC_transporter-like_CS"/>
</dbReference>
<gene>
    <name evidence="6" type="ORF">C7B64_05175</name>
</gene>
<evidence type="ECO:0000256" key="2">
    <source>
        <dbReference type="ARBA" id="ARBA00022448"/>
    </source>
</evidence>
<keyword evidence="3" id="KW-0547">Nucleotide-binding</keyword>
<dbReference type="Gene3D" id="3.40.50.300">
    <property type="entry name" value="P-loop containing nucleotide triphosphate hydrolases"/>
    <property type="match status" value="1"/>
</dbReference>